<evidence type="ECO:0000313" key="1">
    <source>
        <dbReference type="EMBL" id="EFJ08088.1"/>
    </source>
</evidence>
<dbReference type="HOGENOM" id="CLU_1505933_0_0_1"/>
<dbReference type="InParanoid" id="D8T5I6"/>
<name>D8T5I6_SELML</name>
<sequence>MASTSRFLNIDFTDSYGMHLATALMATNATNKYSHLFKLGHWLCIQHYKFARDASAYTSATVAAAIISVDQMPNTINIIFIANDLEAENTYKVHGHFIPENPRVISICCGCHVCKKFKVHGKFYPDNGHPQDVCMEDTYIDQTYGLTPGQFLRMFTFAWMSGAIKLLETKKPPTGHFLF</sequence>
<keyword evidence="2" id="KW-1185">Reference proteome</keyword>
<dbReference type="Proteomes" id="UP000001514">
    <property type="component" value="Unassembled WGS sequence"/>
</dbReference>
<dbReference type="KEGG" id="smo:SELMODRAFT_429242"/>
<proteinExistence type="predicted"/>
<protein>
    <submittedName>
        <fullName evidence="1">Uncharacterized protein</fullName>
    </submittedName>
</protein>
<organism evidence="2">
    <name type="scientific">Selaginella moellendorffii</name>
    <name type="common">Spikemoss</name>
    <dbReference type="NCBI Taxonomy" id="88036"/>
    <lineage>
        <taxon>Eukaryota</taxon>
        <taxon>Viridiplantae</taxon>
        <taxon>Streptophyta</taxon>
        <taxon>Embryophyta</taxon>
        <taxon>Tracheophyta</taxon>
        <taxon>Lycopodiopsida</taxon>
        <taxon>Selaginellales</taxon>
        <taxon>Selaginellaceae</taxon>
        <taxon>Selaginella</taxon>
    </lineage>
</organism>
<dbReference type="Gramene" id="EFJ08088">
    <property type="protein sequence ID" value="EFJ08088"/>
    <property type="gene ID" value="SELMODRAFT_429242"/>
</dbReference>
<reference evidence="1 2" key="1">
    <citation type="journal article" date="2011" name="Science">
        <title>The Selaginella genome identifies genetic changes associated with the evolution of vascular plants.</title>
        <authorList>
            <person name="Banks J.A."/>
            <person name="Nishiyama T."/>
            <person name="Hasebe M."/>
            <person name="Bowman J.L."/>
            <person name="Gribskov M."/>
            <person name="dePamphilis C."/>
            <person name="Albert V.A."/>
            <person name="Aono N."/>
            <person name="Aoyama T."/>
            <person name="Ambrose B.A."/>
            <person name="Ashton N.W."/>
            <person name="Axtell M.J."/>
            <person name="Barker E."/>
            <person name="Barker M.S."/>
            <person name="Bennetzen J.L."/>
            <person name="Bonawitz N.D."/>
            <person name="Chapple C."/>
            <person name="Cheng C."/>
            <person name="Correa L.G."/>
            <person name="Dacre M."/>
            <person name="DeBarry J."/>
            <person name="Dreyer I."/>
            <person name="Elias M."/>
            <person name="Engstrom E.M."/>
            <person name="Estelle M."/>
            <person name="Feng L."/>
            <person name="Finet C."/>
            <person name="Floyd S.K."/>
            <person name="Frommer W.B."/>
            <person name="Fujita T."/>
            <person name="Gramzow L."/>
            <person name="Gutensohn M."/>
            <person name="Harholt J."/>
            <person name="Hattori M."/>
            <person name="Heyl A."/>
            <person name="Hirai T."/>
            <person name="Hiwatashi Y."/>
            <person name="Ishikawa M."/>
            <person name="Iwata M."/>
            <person name="Karol K.G."/>
            <person name="Koehler B."/>
            <person name="Kolukisaoglu U."/>
            <person name="Kubo M."/>
            <person name="Kurata T."/>
            <person name="Lalonde S."/>
            <person name="Li K."/>
            <person name="Li Y."/>
            <person name="Litt A."/>
            <person name="Lyons E."/>
            <person name="Manning G."/>
            <person name="Maruyama T."/>
            <person name="Michael T.P."/>
            <person name="Mikami K."/>
            <person name="Miyazaki S."/>
            <person name="Morinaga S."/>
            <person name="Murata T."/>
            <person name="Mueller-Roeber B."/>
            <person name="Nelson D.R."/>
            <person name="Obara M."/>
            <person name="Oguri Y."/>
            <person name="Olmstead R.G."/>
            <person name="Onodera N."/>
            <person name="Petersen B.L."/>
            <person name="Pils B."/>
            <person name="Prigge M."/>
            <person name="Rensing S.A."/>
            <person name="Riano-Pachon D.M."/>
            <person name="Roberts A.W."/>
            <person name="Sato Y."/>
            <person name="Scheller H.V."/>
            <person name="Schulz B."/>
            <person name="Schulz C."/>
            <person name="Shakirov E.V."/>
            <person name="Shibagaki N."/>
            <person name="Shinohara N."/>
            <person name="Shippen D.E."/>
            <person name="Soerensen I."/>
            <person name="Sotooka R."/>
            <person name="Sugimoto N."/>
            <person name="Sugita M."/>
            <person name="Sumikawa N."/>
            <person name="Tanurdzic M."/>
            <person name="Theissen G."/>
            <person name="Ulvskov P."/>
            <person name="Wakazuki S."/>
            <person name="Weng J.K."/>
            <person name="Willats W.W."/>
            <person name="Wipf D."/>
            <person name="Wolf P.G."/>
            <person name="Yang L."/>
            <person name="Zimmer A.D."/>
            <person name="Zhu Q."/>
            <person name="Mitros T."/>
            <person name="Hellsten U."/>
            <person name="Loque D."/>
            <person name="Otillar R."/>
            <person name="Salamov A."/>
            <person name="Schmutz J."/>
            <person name="Shapiro H."/>
            <person name="Lindquist E."/>
            <person name="Lucas S."/>
            <person name="Rokhsar D."/>
            <person name="Grigoriev I.V."/>
        </authorList>
    </citation>
    <scope>NUCLEOTIDE SEQUENCE [LARGE SCALE GENOMIC DNA]</scope>
</reference>
<evidence type="ECO:0000313" key="2">
    <source>
        <dbReference type="Proteomes" id="UP000001514"/>
    </source>
</evidence>
<dbReference type="AlphaFoldDB" id="D8T5I6"/>
<accession>D8T5I6</accession>
<dbReference type="EMBL" id="GL377677">
    <property type="protein sequence ID" value="EFJ08088.1"/>
    <property type="molecule type" value="Genomic_DNA"/>
</dbReference>
<gene>
    <name evidence="1" type="ORF">SELMODRAFT_429242</name>
</gene>